<dbReference type="Gene3D" id="2.60.120.40">
    <property type="match status" value="1"/>
</dbReference>
<protein>
    <submittedName>
        <fullName evidence="5">Complement C1q-like protein 3</fullName>
    </submittedName>
</protein>
<dbReference type="SUPFAM" id="SSF49842">
    <property type="entry name" value="TNF-like"/>
    <property type="match status" value="1"/>
</dbReference>
<dbReference type="EMBL" id="JH816238">
    <property type="protein sequence ID" value="EKC19673.1"/>
    <property type="molecule type" value="Genomic_DNA"/>
</dbReference>
<organism evidence="5">
    <name type="scientific">Magallana gigas</name>
    <name type="common">Pacific oyster</name>
    <name type="synonym">Crassostrea gigas</name>
    <dbReference type="NCBI Taxonomy" id="29159"/>
    <lineage>
        <taxon>Eukaryota</taxon>
        <taxon>Metazoa</taxon>
        <taxon>Spiralia</taxon>
        <taxon>Lophotrochozoa</taxon>
        <taxon>Mollusca</taxon>
        <taxon>Bivalvia</taxon>
        <taxon>Autobranchia</taxon>
        <taxon>Pteriomorphia</taxon>
        <taxon>Ostreida</taxon>
        <taxon>Ostreoidea</taxon>
        <taxon>Ostreidae</taxon>
        <taxon>Magallana</taxon>
    </lineage>
</organism>
<evidence type="ECO:0000259" key="4">
    <source>
        <dbReference type="PROSITE" id="PS50871"/>
    </source>
</evidence>
<gene>
    <name evidence="5" type="ORF">CGI_10007994</name>
    <name evidence="6" type="ORF">CGI_10007995</name>
</gene>
<dbReference type="InterPro" id="IPR001073">
    <property type="entry name" value="C1q_dom"/>
</dbReference>
<keyword evidence="2" id="KW-0964">Secreted</keyword>
<dbReference type="PANTHER" id="PTHR22923:SF116">
    <property type="entry name" value="C1Q DOMAIN-CONTAINING PROTEIN"/>
    <property type="match status" value="1"/>
</dbReference>
<dbReference type="InterPro" id="IPR050822">
    <property type="entry name" value="Cerebellin_Synaptic_Org"/>
</dbReference>
<sequence>MKKASAFKRSGIPEKVIQTSAQQRIARAADTTIAFYAYSSHTFPRPSDHFILNFDTIITNLGNGYHPHSGTFIATRSGYYVFTWSFRIQGDAHISTELVVNDTPRGTVYYDATEKVGGNTGGTVVVHVNQDDEVFIRTTNTNYNLGDILSDNAGRTYFGGWLLS</sequence>
<dbReference type="EMBL" id="JH816238">
    <property type="protein sequence ID" value="EKC19672.1"/>
    <property type="molecule type" value="Genomic_DNA"/>
</dbReference>
<dbReference type="PROSITE" id="PS50871">
    <property type="entry name" value="C1Q"/>
    <property type="match status" value="1"/>
</dbReference>
<dbReference type="GO" id="GO:0005576">
    <property type="term" value="C:extracellular region"/>
    <property type="evidence" value="ECO:0007669"/>
    <property type="project" value="UniProtKB-SubCell"/>
</dbReference>
<dbReference type="PRINTS" id="PR00007">
    <property type="entry name" value="COMPLEMNTC1Q"/>
</dbReference>
<dbReference type="InterPro" id="IPR008983">
    <property type="entry name" value="Tumour_necrosis_fac-like_dom"/>
</dbReference>
<keyword evidence="3" id="KW-0732">Signal</keyword>
<dbReference type="PANTHER" id="PTHR22923">
    <property type="entry name" value="CEREBELLIN-RELATED"/>
    <property type="match status" value="1"/>
</dbReference>
<reference evidence="5" key="1">
    <citation type="journal article" date="2012" name="Nature">
        <title>The oyster genome reveals stress adaptation and complexity of shell formation.</title>
        <authorList>
            <person name="Zhang G."/>
            <person name="Fang X."/>
            <person name="Guo X."/>
            <person name="Li L."/>
            <person name="Luo R."/>
            <person name="Xu F."/>
            <person name="Yang P."/>
            <person name="Zhang L."/>
            <person name="Wang X."/>
            <person name="Qi H."/>
            <person name="Xiong Z."/>
            <person name="Que H."/>
            <person name="Xie Y."/>
            <person name="Holland P.W."/>
            <person name="Paps J."/>
            <person name="Zhu Y."/>
            <person name="Wu F."/>
            <person name="Chen Y."/>
            <person name="Wang J."/>
            <person name="Peng C."/>
            <person name="Meng J."/>
            <person name="Yang L."/>
            <person name="Liu J."/>
            <person name="Wen B."/>
            <person name="Zhang N."/>
            <person name="Huang Z."/>
            <person name="Zhu Q."/>
            <person name="Feng Y."/>
            <person name="Mount A."/>
            <person name="Hedgecock D."/>
            <person name="Xu Z."/>
            <person name="Liu Y."/>
            <person name="Domazet-Loso T."/>
            <person name="Du Y."/>
            <person name="Sun X."/>
            <person name="Zhang S."/>
            <person name="Liu B."/>
            <person name="Cheng P."/>
            <person name="Jiang X."/>
            <person name="Li J."/>
            <person name="Fan D."/>
            <person name="Wang W."/>
            <person name="Fu W."/>
            <person name="Wang T."/>
            <person name="Wang B."/>
            <person name="Zhang J."/>
            <person name="Peng Z."/>
            <person name="Li Y."/>
            <person name="Li N."/>
            <person name="Wang J."/>
            <person name="Chen M."/>
            <person name="He Y."/>
            <person name="Tan F."/>
            <person name="Song X."/>
            <person name="Zheng Q."/>
            <person name="Huang R."/>
            <person name="Yang H."/>
            <person name="Du X."/>
            <person name="Chen L."/>
            <person name="Yang M."/>
            <person name="Gaffney P.M."/>
            <person name="Wang S."/>
            <person name="Luo L."/>
            <person name="She Z."/>
            <person name="Ming Y."/>
            <person name="Huang W."/>
            <person name="Zhang S."/>
            <person name="Huang B."/>
            <person name="Zhang Y."/>
            <person name="Qu T."/>
            <person name="Ni P."/>
            <person name="Miao G."/>
            <person name="Wang J."/>
            <person name="Wang Q."/>
            <person name="Steinberg C.E."/>
            <person name="Wang H."/>
            <person name="Li N."/>
            <person name="Qian L."/>
            <person name="Zhang G."/>
            <person name="Li Y."/>
            <person name="Yang H."/>
            <person name="Liu X."/>
            <person name="Wang J."/>
            <person name="Yin Y."/>
            <person name="Wang J."/>
        </authorList>
    </citation>
    <scope>NUCLEOTIDE SEQUENCE [LARGE SCALE GENOMIC DNA]</scope>
    <source>
        <strain evidence="5">05x7-T-G4-1.051#20</strain>
    </source>
</reference>
<evidence type="ECO:0000256" key="1">
    <source>
        <dbReference type="ARBA" id="ARBA00004613"/>
    </source>
</evidence>
<evidence type="ECO:0000313" key="5">
    <source>
        <dbReference type="EMBL" id="EKC19672.1"/>
    </source>
</evidence>
<dbReference type="AlphaFoldDB" id="K1P7N2"/>
<dbReference type="SMART" id="SM00110">
    <property type="entry name" value="C1Q"/>
    <property type="match status" value="1"/>
</dbReference>
<name>K1P7N2_MAGGI</name>
<evidence type="ECO:0000313" key="6">
    <source>
        <dbReference type="EMBL" id="EKC19673.1"/>
    </source>
</evidence>
<evidence type="ECO:0000256" key="3">
    <source>
        <dbReference type="ARBA" id="ARBA00022729"/>
    </source>
</evidence>
<evidence type="ECO:0000256" key="2">
    <source>
        <dbReference type="ARBA" id="ARBA00022525"/>
    </source>
</evidence>
<feature type="domain" description="C1q" evidence="4">
    <location>
        <begin position="28"/>
        <end position="164"/>
    </location>
</feature>
<proteinExistence type="predicted"/>
<dbReference type="HOGENOM" id="CLU_001074_8_3_1"/>
<dbReference type="Pfam" id="PF00386">
    <property type="entry name" value="C1q"/>
    <property type="match status" value="1"/>
</dbReference>
<accession>K1P7N2</accession>
<comment type="subcellular location">
    <subcellularLocation>
        <location evidence="1">Secreted</location>
    </subcellularLocation>
</comment>